<evidence type="ECO:0000313" key="5">
    <source>
        <dbReference type="Proteomes" id="UP000291020"/>
    </source>
</evidence>
<feature type="region of interest" description="Disordered" evidence="2">
    <location>
        <begin position="1"/>
        <end position="29"/>
    </location>
</feature>
<dbReference type="InterPro" id="IPR013320">
    <property type="entry name" value="ConA-like_dom_sf"/>
</dbReference>
<feature type="region of interest" description="Disordered" evidence="2">
    <location>
        <begin position="1199"/>
        <end position="1242"/>
    </location>
</feature>
<dbReference type="SMART" id="SM00431">
    <property type="entry name" value="SCAN"/>
    <property type="match status" value="1"/>
</dbReference>
<dbReference type="GO" id="GO:0008104">
    <property type="term" value="P:intracellular protein localization"/>
    <property type="evidence" value="ECO:0007669"/>
    <property type="project" value="TreeGrafter"/>
</dbReference>
<proteinExistence type="predicted"/>
<evidence type="ECO:0000259" key="3">
    <source>
        <dbReference type="PROSITE" id="PS50804"/>
    </source>
</evidence>
<dbReference type="Pfam" id="PF02023">
    <property type="entry name" value="SCAN"/>
    <property type="match status" value="1"/>
</dbReference>
<dbReference type="GO" id="GO:0016020">
    <property type="term" value="C:membrane"/>
    <property type="evidence" value="ECO:0007669"/>
    <property type="project" value="TreeGrafter"/>
</dbReference>
<dbReference type="FunFam" id="2.60.120.200:FF:000010">
    <property type="entry name" value="neurobeachin isoform X2"/>
    <property type="match status" value="1"/>
</dbReference>
<organism evidence="4 5">
    <name type="scientific">Gopherus agassizii</name>
    <name type="common">Agassiz's desert tortoise</name>
    <dbReference type="NCBI Taxonomy" id="38772"/>
    <lineage>
        <taxon>Eukaryota</taxon>
        <taxon>Metazoa</taxon>
        <taxon>Chordata</taxon>
        <taxon>Craniata</taxon>
        <taxon>Vertebrata</taxon>
        <taxon>Euteleostomi</taxon>
        <taxon>Archelosauria</taxon>
        <taxon>Testudinata</taxon>
        <taxon>Testudines</taxon>
        <taxon>Cryptodira</taxon>
        <taxon>Durocryptodira</taxon>
        <taxon>Testudinoidea</taxon>
        <taxon>Testudinidae</taxon>
        <taxon>Gopherus</taxon>
    </lineage>
</organism>
<reference evidence="4" key="3">
    <citation type="submission" date="2025-09" db="UniProtKB">
        <authorList>
            <consortium name="Ensembl"/>
        </authorList>
    </citation>
    <scope>IDENTIFICATION</scope>
</reference>
<dbReference type="PANTHER" id="PTHR13743">
    <property type="entry name" value="BEIGE/BEACH-RELATED"/>
    <property type="match status" value="1"/>
</dbReference>
<reference evidence="4" key="2">
    <citation type="submission" date="2025-08" db="UniProtKB">
        <authorList>
            <consortium name="Ensembl"/>
        </authorList>
    </citation>
    <scope>IDENTIFICATION</scope>
</reference>
<dbReference type="InterPro" id="IPR003309">
    <property type="entry name" value="SCAN_dom"/>
</dbReference>
<dbReference type="InterPro" id="IPR038269">
    <property type="entry name" value="SCAN_sf"/>
</dbReference>
<dbReference type="InterPro" id="IPR046852">
    <property type="entry name" value="Neurobeachin_a-sol"/>
</dbReference>
<dbReference type="Pfam" id="PF15787">
    <property type="entry name" value="DUF4704"/>
    <property type="match status" value="1"/>
</dbReference>
<feature type="domain" description="SCAN box" evidence="3">
    <location>
        <begin position="1841"/>
        <end position="1916"/>
    </location>
</feature>
<dbReference type="GO" id="GO:0019901">
    <property type="term" value="F:protein kinase binding"/>
    <property type="evidence" value="ECO:0007669"/>
    <property type="project" value="TreeGrafter"/>
</dbReference>
<dbReference type="SUPFAM" id="SSF47353">
    <property type="entry name" value="Retrovirus capsid dimerization domain-like"/>
    <property type="match status" value="1"/>
</dbReference>
<dbReference type="Ensembl" id="ENSGAGT00000001682.1">
    <property type="protein sequence ID" value="ENSGAGP00000001475.1"/>
    <property type="gene ID" value="ENSGAGG00000000400.1"/>
</dbReference>
<keyword evidence="1" id="KW-0853">WD repeat</keyword>
<dbReference type="GO" id="GO:0005829">
    <property type="term" value="C:cytosol"/>
    <property type="evidence" value="ECO:0007669"/>
    <property type="project" value="TreeGrafter"/>
</dbReference>
<dbReference type="SUPFAM" id="SSF48371">
    <property type="entry name" value="ARM repeat"/>
    <property type="match status" value="1"/>
</dbReference>
<feature type="compositionally biased region" description="Basic and acidic residues" evidence="2">
    <location>
        <begin position="1224"/>
        <end position="1235"/>
    </location>
</feature>
<dbReference type="InterPro" id="IPR031570">
    <property type="entry name" value="NBEA/BDCP_DUF4704"/>
</dbReference>
<evidence type="ECO:0000256" key="1">
    <source>
        <dbReference type="ARBA" id="ARBA00022574"/>
    </source>
</evidence>
<dbReference type="Proteomes" id="UP000291020">
    <property type="component" value="Unassembled WGS sequence"/>
</dbReference>
<accession>A0A452GIJ7</accession>
<evidence type="ECO:0000256" key="2">
    <source>
        <dbReference type="SAM" id="MobiDB-lite"/>
    </source>
</evidence>
<dbReference type="Gene3D" id="2.60.120.200">
    <property type="match status" value="1"/>
</dbReference>
<evidence type="ECO:0000313" key="4">
    <source>
        <dbReference type="Ensembl" id="ENSGAGP00000001475.1"/>
    </source>
</evidence>
<feature type="compositionally biased region" description="Polar residues" evidence="2">
    <location>
        <begin position="19"/>
        <end position="29"/>
    </location>
</feature>
<dbReference type="SUPFAM" id="SSF49899">
    <property type="entry name" value="Concanavalin A-like lectins/glucanases"/>
    <property type="match status" value="1"/>
</dbReference>
<dbReference type="Pfam" id="PF13385">
    <property type="entry name" value="Laminin_G_3"/>
    <property type="match status" value="1"/>
</dbReference>
<sequence>ACARRPRYPVSRPQEAVGSGQSRRPTASGSGAVVLPAGMINPSVPIRNIRMKFAVLIGLIQVGEVSNRDIVETVLNLLVGGEFDLEMNFIIQDAESITCMSELLEHCDVTCQAEIWSMFTAILRKSVRNLQTSTEVGLIEQVLLKMSTVDDMIADLLVDMLGVLASYSITVKELKLLFSMLRGENGIWPRHAIKLLSVLNQMPQRHGPDTFFNFPGCSAAAIALPPIAKWPYQNGFTLNTWFRMDPLNNINVDKDKPYLYCFRTSKGVGYSAHFVGNCLIVTSLKSKGKGFQHCVKYDFQPRKWYMISIVHIYNRWRNSEIRCYVNGQLVSYGDMAWHVNTNDSYDKCFLGSSETADANRVFCGQLGAVYVFTEALNPAQIFAIHQLGPGYKSTFKFKSESDIHLAEHHKQVLYDGKLASSIAFTYNAKATDAQLCLESSPKENPSIFVHSPHALMLQDVKAIVTHSIHSAIHSIGGIQVLFPLFAHMSYRMYMYLSDFILVFKNKNVTFLLVLSKYCPSSNFMQSSSLTLKEESSSRVHITRAVLEQFLSFAKYLDGLSHGAPLLKQLCDHILFNPAIWIHTPAKVQLSLYTYLSAEFIGTATIYTTIRRVGTVLQLMHTLKYYYWVVNPADSSGITPKGLEGPRPSQKEIISLRAFMLLFLKQLILKDRGVKEDELQSILNYLLTMHEDENIHDVLQLLVALMSEHPASMIPAFDQRNGIRVIYKLLASKSESIWVQALKVLGYFLKHLGHKRKVEIMHTHSLFTLLGERLMLHTNTVTITTYNTLYEILTEQVCTQVVHKPHPEPDSTVKIQNPMILKVVATLLKNSTPSAELMEVRRLFLSDMIKLFSNSRENRRCLLQCSVWQDWMFSLGYINPKNSEEQKITEMVYNIFRILLYHAIKYEWGGWRVWVDTLSIAHSKVTYEAHKEYLAKMYEEYQSTISGLSSQTTGAKGGLEIREIEDLSQSQSPESETDYPVSTDTRDLLMATKVSDEVLGSSDRPGGGVHVEVHDLLVDIKAEKVEATEVKLDDMDLSPETLVTGENGALVEVESLLDNVYCAAVEKLQNNVHGSVGIIKKSEEKDNGPLITLADEKDEPSTNNTSFLFDKIPSQEEKLLPELSSNHITIPNVQETQMHLGVSDDLGLLAHMTGSVDITCTSSIIEDKEFKIHTTSDGMSNLSERELGSSSKGLEYAEMTATTLEPESSGSKSLPNVDTGSIISDTERSDDGKEAVQGRSVTQQDRDLRVDLGFRGMPMTEEQRRQFSPGPRTTMFRIPEFKWSPMHQRLLTDLLFALETDVHVWRSHSTKSVMDFVNSNENIIFVHNTIHLISQMVDNIIIACGGILPLLSAATSPTTELENIEVTQGMSAETAVTFLSRLMAMVDVLVFASSLNFSEIEAEKNMSSGGLMRQCLRLVCCVAVRNCLECRQRQRERVNKSSLISSKTQETLQGVTATSPLENVPGNLSPIKDPDRLLQDVDINRLRAVVFRDVDDSKQAQFLALAVVYFISVLMVSKYRDILEPQRETARCGSQQGLLTLLSPAVFLFWVCIEKPLELESSIPHTDSGIGEEQMPSILNGTDLETSAGPDAMSELFSTLSSEVKKSQESLTESPSEILKPAPSISSISQSKGMNVKEILKSLVAAPIEIAECGPDPIPYPDPALKREAQSILPMQFHSFDRYMAELIILYCCNAEIWSIYLLTCAVDSGSSSSSSSSSFVNGATSKNLPAVQTVAPMPEDSAENMSITAKLERALEKVAPLLREIFVDFAPFLSRTLLGSHGQELLIEGLVCMKSSTSVVELVMLLCSQEWQNSIQKNAGLAFIELINEGRSGLTTAVRAQRYHEWRYQEDKTPRSQLYDLIHLAQKWLQPESWSPEEILEVLVIDRYMRALPPDLCKWVGQNDPSTYDEMITLVERRMTARELT</sequence>
<reference evidence="5" key="1">
    <citation type="journal article" date="2017" name="PLoS ONE">
        <title>The Agassiz's desert tortoise genome provides a resource for the conservation of a threatened species.</title>
        <authorList>
            <person name="Tollis M."/>
            <person name="DeNardo D.F."/>
            <person name="Cornelius J.A."/>
            <person name="Dolby G.A."/>
            <person name="Edwards T."/>
            <person name="Henen B.T."/>
            <person name="Karl A.E."/>
            <person name="Murphy R.W."/>
            <person name="Kusumi K."/>
        </authorList>
    </citation>
    <scope>NUCLEOTIDE SEQUENCE [LARGE SCALE GENOMIC DNA]</scope>
</reference>
<name>A0A452GIJ7_9SAUR</name>
<feature type="compositionally biased region" description="Polar residues" evidence="2">
    <location>
        <begin position="1199"/>
        <end position="1223"/>
    </location>
</feature>
<dbReference type="PANTHER" id="PTHR13743:SF62">
    <property type="entry name" value="NEUROBEACHIN"/>
    <property type="match status" value="1"/>
</dbReference>
<dbReference type="Gene3D" id="1.10.4020.10">
    <property type="entry name" value="DNA breaking-rejoining enzymes"/>
    <property type="match status" value="1"/>
</dbReference>
<dbReference type="InterPro" id="IPR050865">
    <property type="entry name" value="BEACH_Domain"/>
</dbReference>
<keyword evidence="5" id="KW-1185">Reference proteome</keyword>
<dbReference type="InterPro" id="IPR016024">
    <property type="entry name" value="ARM-type_fold"/>
</dbReference>
<protein>
    <recommendedName>
        <fullName evidence="3">SCAN box domain-containing protein</fullName>
    </recommendedName>
</protein>
<dbReference type="Pfam" id="PF20425">
    <property type="entry name" value="Neurobeachin"/>
    <property type="match status" value="1"/>
</dbReference>
<dbReference type="PROSITE" id="PS50804">
    <property type="entry name" value="SCAN_BOX"/>
    <property type="match status" value="1"/>
</dbReference>